<dbReference type="EMBL" id="WVHK01000058">
    <property type="protein sequence ID" value="MXV20778.1"/>
    <property type="molecule type" value="Genomic_DNA"/>
</dbReference>
<dbReference type="RefSeq" id="WP_160980552.1">
    <property type="nucleotide sequence ID" value="NZ_WVHK01000058.1"/>
</dbReference>
<proteinExistence type="predicted"/>
<evidence type="ECO:0000313" key="3">
    <source>
        <dbReference type="Proteomes" id="UP000430519"/>
    </source>
</evidence>
<feature type="compositionally biased region" description="Basic and acidic residues" evidence="1">
    <location>
        <begin position="126"/>
        <end position="135"/>
    </location>
</feature>
<dbReference type="AlphaFoldDB" id="A0A6I4YJ02"/>
<protein>
    <submittedName>
        <fullName evidence="2">Uncharacterized protein</fullName>
    </submittedName>
</protein>
<feature type="region of interest" description="Disordered" evidence="1">
    <location>
        <begin position="111"/>
        <end position="179"/>
    </location>
</feature>
<sequence>MISSVSLSALLPRTDITRVHFTPGRPAPRHTSDGLTLLREAIAHVQVFVVRTERGVPTRVIRPLSPSELDTHQLVPPLTAYAWGFTQQDGDQPPRTYLLVTAQHEVRAPYPDEDIEFWGQHGPVRNGREIPDRRPPKPVSAAAPAPAPRPAKPHPPKPKPRPDGRAGKKGPKNKGRKRR</sequence>
<feature type="compositionally biased region" description="Basic residues" evidence="1">
    <location>
        <begin position="167"/>
        <end position="179"/>
    </location>
</feature>
<organism evidence="2 3">
    <name type="scientific">Deinococcus xianganensis</name>
    <dbReference type="NCBI Taxonomy" id="1507289"/>
    <lineage>
        <taxon>Bacteria</taxon>
        <taxon>Thermotogati</taxon>
        <taxon>Deinococcota</taxon>
        <taxon>Deinococci</taxon>
        <taxon>Deinococcales</taxon>
        <taxon>Deinococcaceae</taxon>
        <taxon>Deinococcus</taxon>
    </lineage>
</organism>
<keyword evidence="3" id="KW-1185">Reference proteome</keyword>
<evidence type="ECO:0000256" key="1">
    <source>
        <dbReference type="SAM" id="MobiDB-lite"/>
    </source>
</evidence>
<dbReference type="Proteomes" id="UP000430519">
    <property type="component" value="Unassembled WGS sequence"/>
</dbReference>
<comment type="caution">
    <text evidence="2">The sequence shown here is derived from an EMBL/GenBank/DDBJ whole genome shotgun (WGS) entry which is preliminary data.</text>
</comment>
<reference evidence="2 3" key="1">
    <citation type="submission" date="2019-11" db="EMBL/GenBank/DDBJ databases">
        <title>Genome sequence of Deinococcus xianganensis Y35, AI-2 producing algicidal bacterium, isolated from lake water.</title>
        <authorList>
            <person name="Li Y."/>
        </authorList>
    </citation>
    <scope>NUCLEOTIDE SEQUENCE [LARGE SCALE GENOMIC DNA]</scope>
    <source>
        <strain evidence="2 3">Y35</strain>
    </source>
</reference>
<accession>A0A6I4YJ02</accession>
<gene>
    <name evidence="2" type="ORF">GLX28_14160</name>
</gene>
<evidence type="ECO:0000313" key="2">
    <source>
        <dbReference type="EMBL" id="MXV20778.1"/>
    </source>
</evidence>
<name>A0A6I4YJ02_9DEIO</name>